<protein>
    <submittedName>
        <fullName evidence="2">Uncharacterized protein</fullName>
    </submittedName>
</protein>
<reference evidence="2 3" key="1">
    <citation type="journal article" date="2012" name="Science">
        <title>Ecological populations of bacteria act as socially cohesive units of antibiotic production and resistance.</title>
        <authorList>
            <person name="Cordero O.X."/>
            <person name="Wildschutte H."/>
            <person name="Kirkup B."/>
            <person name="Proehl S."/>
            <person name="Ngo L."/>
            <person name="Hussain F."/>
            <person name="Le Roux F."/>
            <person name="Mincer T."/>
            <person name="Polz M.F."/>
        </authorList>
    </citation>
    <scope>NUCLEOTIDE SEQUENCE [LARGE SCALE GENOMIC DNA]</scope>
    <source>
        <strain evidence="2 3">FF-454</strain>
    </source>
</reference>
<accession>A0A1E5C377</accession>
<sequence length="125" mass="14434">MTESDITLVILAIVGTLSLAWIIPGIISFCVVSLGSFKHIIYLDRQLSRKLNELYDEEGNLKNMNFLNIGGRFITYCFTFPFIQKHAQSMPIKYKVFMWLNSVGFWSLMVTMLLAFLVRHLHILS</sequence>
<feature type="transmembrane region" description="Helical" evidence="1">
    <location>
        <begin position="96"/>
        <end position="118"/>
    </location>
</feature>
<dbReference type="AlphaFoldDB" id="A0A1E5C377"/>
<dbReference type="RefSeq" id="WP_016959768.1">
    <property type="nucleotide sequence ID" value="NZ_AJWN02000073.1"/>
</dbReference>
<comment type="caution">
    <text evidence="2">The sequence shown here is derived from an EMBL/GenBank/DDBJ whole genome shotgun (WGS) entry which is preliminary data.</text>
</comment>
<name>A0A1E5C377_9GAMM</name>
<proteinExistence type="predicted"/>
<evidence type="ECO:0000256" key="1">
    <source>
        <dbReference type="SAM" id="Phobius"/>
    </source>
</evidence>
<keyword evidence="1" id="KW-0812">Transmembrane</keyword>
<evidence type="ECO:0000313" key="3">
    <source>
        <dbReference type="Proteomes" id="UP000095039"/>
    </source>
</evidence>
<keyword evidence="1" id="KW-1133">Transmembrane helix</keyword>
<dbReference type="EMBL" id="AJWN02000073">
    <property type="protein sequence ID" value="OEE59960.1"/>
    <property type="molecule type" value="Genomic_DNA"/>
</dbReference>
<dbReference type="Proteomes" id="UP000095039">
    <property type="component" value="Unassembled WGS sequence"/>
</dbReference>
<keyword evidence="1" id="KW-0472">Membrane</keyword>
<keyword evidence="3" id="KW-1185">Reference proteome</keyword>
<feature type="transmembrane region" description="Helical" evidence="1">
    <location>
        <begin position="6"/>
        <end position="37"/>
    </location>
</feature>
<organism evidence="2 3">
    <name type="scientific">Enterovibrio norvegicus FF-454</name>
    <dbReference type="NCBI Taxonomy" id="1185651"/>
    <lineage>
        <taxon>Bacteria</taxon>
        <taxon>Pseudomonadati</taxon>
        <taxon>Pseudomonadota</taxon>
        <taxon>Gammaproteobacteria</taxon>
        <taxon>Vibrionales</taxon>
        <taxon>Vibrionaceae</taxon>
        <taxon>Enterovibrio</taxon>
    </lineage>
</organism>
<gene>
    <name evidence="2" type="ORF">A1OK_12790</name>
</gene>
<evidence type="ECO:0000313" key="2">
    <source>
        <dbReference type="EMBL" id="OEE59960.1"/>
    </source>
</evidence>